<comment type="caution">
    <text evidence="5">The sequence shown here is derived from an EMBL/GenBank/DDBJ whole genome shotgun (WGS) entry which is preliminary data.</text>
</comment>
<dbReference type="InterPro" id="IPR035914">
    <property type="entry name" value="Sperma_CUB_dom_sf"/>
</dbReference>
<protein>
    <recommendedName>
        <fullName evidence="4">CUB domain-containing protein</fullName>
    </recommendedName>
</protein>
<dbReference type="InterPro" id="IPR058698">
    <property type="entry name" value="CUB_metazoa"/>
</dbReference>
<comment type="caution">
    <text evidence="2">Lacks conserved residue(s) required for the propagation of feature annotation.</text>
</comment>
<feature type="signal peptide" evidence="3">
    <location>
        <begin position="1"/>
        <end position="18"/>
    </location>
</feature>
<dbReference type="InterPro" id="IPR000859">
    <property type="entry name" value="CUB_dom"/>
</dbReference>
<dbReference type="EMBL" id="JARAKH010000018">
    <property type="protein sequence ID" value="KAK8394739.1"/>
    <property type="molecule type" value="Genomic_DNA"/>
</dbReference>
<keyword evidence="3" id="KW-0732">Signal</keyword>
<dbReference type="PANTHER" id="PTHR33236">
    <property type="entry name" value="INTRAFLAGELLAR TRANSPORT PROTEIN 122 FAMILY PROTEIN-RELATED"/>
    <property type="match status" value="1"/>
</dbReference>
<organism evidence="5 6">
    <name type="scientific">Scylla paramamosain</name>
    <name type="common">Mud crab</name>
    <dbReference type="NCBI Taxonomy" id="85552"/>
    <lineage>
        <taxon>Eukaryota</taxon>
        <taxon>Metazoa</taxon>
        <taxon>Ecdysozoa</taxon>
        <taxon>Arthropoda</taxon>
        <taxon>Crustacea</taxon>
        <taxon>Multicrustacea</taxon>
        <taxon>Malacostraca</taxon>
        <taxon>Eumalacostraca</taxon>
        <taxon>Eucarida</taxon>
        <taxon>Decapoda</taxon>
        <taxon>Pleocyemata</taxon>
        <taxon>Brachyura</taxon>
        <taxon>Eubrachyura</taxon>
        <taxon>Portunoidea</taxon>
        <taxon>Portunidae</taxon>
        <taxon>Portuninae</taxon>
        <taxon>Scylla</taxon>
    </lineage>
</organism>
<proteinExistence type="predicted"/>
<dbReference type="PROSITE" id="PS01180">
    <property type="entry name" value="CUB"/>
    <property type="match status" value="1"/>
</dbReference>
<dbReference type="Pfam" id="PF00431">
    <property type="entry name" value="CUB"/>
    <property type="match status" value="1"/>
</dbReference>
<keyword evidence="6" id="KW-1185">Reference proteome</keyword>
<reference evidence="5 6" key="1">
    <citation type="submission" date="2023-03" db="EMBL/GenBank/DDBJ databases">
        <title>High-quality genome of Scylla paramamosain provides insights in environmental adaptation.</title>
        <authorList>
            <person name="Zhang L."/>
        </authorList>
    </citation>
    <scope>NUCLEOTIDE SEQUENCE [LARGE SCALE GENOMIC DNA]</scope>
    <source>
        <strain evidence="5">LZ_2023a</strain>
        <tissue evidence="5">Muscle</tissue>
    </source>
</reference>
<feature type="disulfide bond" evidence="2">
    <location>
        <begin position="136"/>
        <end position="153"/>
    </location>
</feature>
<dbReference type="Pfam" id="PF26080">
    <property type="entry name" value="CUB_animal"/>
    <property type="match status" value="1"/>
</dbReference>
<feature type="chain" id="PRO_5043732400" description="CUB domain-containing protein" evidence="3">
    <location>
        <begin position="19"/>
        <end position="346"/>
    </location>
</feature>
<name>A0AAW0U3X2_SCYPA</name>
<dbReference type="AlphaFoldDB" id="A0AAW0U3X2"/>
<accession>A0AAW0U3X2</accession>
<dbReference type="Proteomes" id="UP001487740">
    <property type="component" value="Unassembled WGS sequence"/>
</dbReference>
<evidence type="ECO:0000313" key="6">
    <source>
        <dbReference type="Proteomes" id="UP001487740"/>
    </source>
</evidence>
<evidence type="ECO:0000313" key="5">
    <source>
        <dbReference type="EMBL" id="KAK8394739.1"/>
    </source>
</evidence>
<feature type="domain" description="CUB" evidence="4">
    <location>
        <begin position="79"/>
        <end position="195"/>
    </location>
</feature>
<evidence type="ECO:0000259" key="4">
    <source>
        <dbReference type="PROSITE" id="PS01180"/>
    </source>
</evidence>
<evidence type="ECO:0000256" key="2">
    <source>
        <dbReference type="PROSITE-ProRule" id="PRU00059"/>
    </source>
</evidence>
<dbReference type="Gene3D" id="2.60.120.290">
    <property type="entry name" value="Spermadhesin, CUB domain"/>
    <property type="match status" value="1"/>
</dbReference>
<evidence type="ECO:0000256" key="1">
    <source>
        <dbReference type="ARBA" id="ARBA00023157"/>
    </source>
</evidence>
<keyword evidence="1 2" id="KW-1015">Disulfide bond</keyword>
<sequence length="346" mass="37535">MQVVVVLVVAVVVADVSGATVYDGALPILTIIKFANLHCRVGSKSGTCYTARQCRERSGQGLGACAEGFGVCCYKEITCGGTTWANGTYLLSPGYPSTYNDARMCIMTVSHTPGVCQLRLDFETFDTFPPDQFGHCITDQFTVEGERKFKFLCGSAPSDWHFYLDVAEGPDSTVLRMVTGASSFRRLFRIRVTMIECAHKVPGGCGQYLTGNSGVVQSFNYGGFYLAGLDYGICFRKEKNKCSTTLRVAGPSFVGCPNDLYRLPVGRSAAAVNNPLATLSLYCQLDTNFAPFASLATIQSPLTTVTRGPLVIWHRTDPSDAQPNYHSTAGCIACSGFYQTYLHNDC</sequence>
<gene>
    <name evidence="5" type="ORF">O3P69_005906</name>
</gene>
<evidence type="ECO:0000256" key="3">
    <source>
        <dbReference type="SAM" id="SignalP"/>
    </source>
</evidence>
<dbReference type="SUPFAM" id="SSF49854">
    <property type="entry name" value="Spermadhesin, CUB domain"/>
    <property type="match status" value="1"/>
</dbReference>
<dbReference type="PANTHER" id="PTHR33236:SF5">
    <property type="entry name" value="CUB DOMAIN-CONTAINING PROTEIN"/>
    <property type="match status" value="1"/>
</dbReference>